<keyword evidence="5 6" id="KW-0807">Transducer</keyword>
<proteinExistence type="predicted"/>
<feature type="domain" description="Methyl-accepting transducer" evidence="8">
    <location>
        <begin position="194"/>
        <end position="399"/>
    </location>
</feature>
<dbReference type="OrthoDB" id="6433966at2"/>
<dbReference type="Gene3D" id="1.20.120.30">
    <property type="entry name" value="Aspartate receptor, ligand-binding domain"/>
    <property type="match status" value="1"/>
</dbReference>
<dbReference type="PANTHER" id="PTHR32089">
    <property type="entry name" value="METHYL-ACCEPTING CHEMOTAXIS PROTEIN MCPB"/>
    <property type="match status" value="1"/>
</dbReference>
<dbReference type="PROSITE" id="PS50111">
    <property type="entry name" value="CHEMOTAXIS_TRANSDUC_2"/>
    <property type="match status" value="1"/>
</dbReference>
<evidence type="ECO:0000259" key="8">
    <source>
        <dbReference type="PROSITE" id="PS50111"/>
    </source>
</evidence>
<keyword evidence="2 7" id="KW-0812">Transmembrane</keyword>
<evidence type="ECO:0000256" key="1">
    <source>
        <dbReference type="ARBA" id="ARBA00004141"/>
    </source>
</evidence>
<evidence type="ECO:0000256" key="3">
    <source>
        <dbReference type="ARBA" id="ARBA00022989"/>
    </source>
</evidence>
<sequence>MRQHISARIPLLRRKIQVLLAVPPLFTALLLVANIVMEGADLFTVLLGIALLVFSGISAWTWRTFKQAGRALEGVKTSLNEALAGNTAYRVLDTQGLGELGEIIWDLNDFFDIVEIFLKEADNVFAAASRNDYARKPIQQGFPANWRMTLGNIDAGIEAMHQSHEFAQRNRLMGELHHLNITNLVPSLLANQQSVVQVNNQLEEVMTVSEANRQQASASRKVVAGITATVETFHQQMDAMGADAEQLDRASASIGETVNVIKDIAEQTNLLALNASIEAARAGEHGRGFAVVADEVRQLAERTAHATEDIQQIIDSLQGRINEMVTSTQQMREQSAAIHEEIARFEQQFAQLAKSSEQIADALRKGEDWLFGALVKLDHIIYMQRAFIATEKGADSDEAKAVFVDHHNCRLGKWYYEGYGKKRFADLPAYRELEPWHAQVHTGVHRALEAAREDWMHDDHALESIITAMREAQEASHHVIQLIDALLQQRHSENPPKNA</sequence>
<evidence type="ECO:0000256" key="2">
    <source>
        <dbReference type="ARBA" id="ARBA00022692"/>
    </source>
</evidence>
<accession>A0A1N6GWB6</accession>
<name>A0A1N6GWB6_9GAMM</name>
<dbReference type="Proteomes" id="UP000198461">
    <property type="component" value="Unassembled WGS sequence"/>
</dbReference>
<keyword evidence="9" id="KW-0675">Receptor</keyword>
<dbReference type="Gene3D" id="1.10.287.950">
    <property type="entry name" value="Methyl-accepting chemotaxis protein"/>
    <property type="match status" value="1"/>
</dbReference>
<dbReference type="SUPFAM" id="SSF58104">
    <property type="entry name" value="Methyl-accepting chemotaxis protein (MCP) signaling domain"/>
    <property type="match status" value="1"/>
</dbReference>
<protein>
    <submittedName>
        <fullName evidence="9">Chemoreceptor zinc-binding domain-containing protein</fullName>
    </submittedName>
</protein>
<keyword evidence="3 7" id="KW-1133">Transmembrane helix</keyword>
<evidence type="ECO:0000256" key="5">
    <source>
        <dbReference type="ARBA" id="ARBA00023224"/>
    </source>
</evidence>
<dbReference type="AlphaFoldDB" id="A0A1N6GWB6"/>
<evidence type="ECO:0000313" key="10">
    <source>
        <dbReference type="Proteomes" id="UP000198461"/>
    </source>
</evidence>
<dbReference type="InterPro" id="IPR004089">
    <property type="entry name" value="MCPsignal_dom"/>
</dbReference>
<dbReference type="InterPro" id="IPR025991">
    <property type="entry name" value="Chemoreceptor_zinc-bind_dom"/>
</dbReference>
<dbReference type="SMART" id="SM00283">
    <property type="entry name" value="MA"/>
    <property type="match status" value="1"/>
</dbReference>
<dbReference type="GO" id="GO:0016020">
    <property type="term" value="C:membrane"/>
    <property type="evidence" value="ECO:0007669"/>
    <property type="project" value="UniProtKB-SubCell"/>
</dbReference>
<gene>
    <name evidence="9" type="ORF">SAMN05443662_1530</name>
</gene>
<dbReference type="Pfam" id="PF13682">
    <property type="entry name" value="CZB"/>
    <property type="match status" value="1"/>
</dbReference>
<dbReference type="GO" id="GO:0006935">
    <property type="term" value="P:chemotaxis"/>
    <property type="evidence" value="ECO:0007669"/>
    <property type="project" value="UniProtKB-ARBA"/>
</dbReference>
<reference evidence="10" key="1">
    <citation type="submission" date="2016-11" db="EMBL/GenBank/DDBJ databases">
        <authorList>
            <person name="Varghese N."/>
            <person name="Submissions S."/>
        </authorList>
    </citation>
    <scope>NUCLEOTIDE SEQUENCE [LARGE SCALE GENOMIC DNA]</scope>
    <source>
        <strain evidence="10">DSM 17737</strain>
    </source>
</reference>
<evidence type="ECO:0000256" key="4">
    <source>
        <dbReference type="ARBA" id="ARBA00023136"/>
    </source>
</evidence>
<dbReference type="PANTHER" id="PTHR32089:SF119">
    <property type="entry name" value="METHYL-ACCEPTING CHEMOTAXIS PROTEIN CTPL"/>
    <property type="match status" value="1"/>
</dbReference>
<organism evidence="9 10">
    <name type="scientific">Sulfurivirga caldicuralii</name>
    <dbReference type="NCBI Taxonomy" id="364032"/>
    <lineage>
        <taxon>Bacteria</taxon>
        <taxon>Pseudomonadati</taxon>
        <taxon>Pseudomonadota</taxon>
        <taxon>Gammaproteobacteria</taxon>
        <taxon>Thiotrichales</taxon>
        <taxon>Piscirickettsiaceae</taxon>
        <taxon>Sulfurivirga</taxon>
    </lineage>
</organism>
<comment type="subcellular location">
    <subcellularLocation>
        <location evidence="1">Membrane</location>
        <topology evidence="1">Multi-pass membrane protein</topology>
    </subcellularLocation>
</comment>
<dbReference type="STRING" id="364032.SAMN05443662_1530"/>
<evidence type="ECO:0000256" key="6">
    <source>
        <dbReference type="PROSITE-ProRule" id="PRU00284"/>
    </source>
</evidence>
<keyword evidence="4 7" id="KW-0472">Membrane</keyword>
<feature type="transmembrane region" description="Helical" evidence="7">
    <location>
        <begin position="16"/>
        <end position="36"/>
    </location>
</feature>
<evidence type="ECO:0000313" key="9">
    <source>
        <dbReference type="EMBL" id="SIO11843.1"/>
    </source>
</evidence>
<feature type="transmembrane region" description="Helical" evidence="7">
    <location>
        <begin position="42"/>
        <end position="62"/>
    </location>
</feature>
<evidence type="ECO:0000256" key="7">
    <source>
        <dbReference type="SAM" id="Phobius"/>
    </source>
</evidence>
<dbReference type="GO" id="GO:0007165">
    <property type="term" value="P:signal transduction"/>
    <property type="evidence" value="ECO:0007669"/>
    <property type="project" value="UniProtKB-KW"/>
</dbReference>
<dbReference type="CDD" id="cd11386">
    <property type="entry name" value="MCP_signal"/>
    <property type="match status" value="1"/>
</dbReference>
<keyword evidence="10" id="KW-1185">Reference proteome</keyword>
<dbReference type="EMBL" id="FSRE01000003">
    <property type="protein sequence ID" value="SIO11843.1"/>
    <property type="molecule type" value="Genomic_DNA"/>
</dbReference>
<dbReference type="Pfam" id="PF00015">
    <property type="entry name" value="MCPsignal"/>
    <property type="match status" value="1"/>
</dbReference>